<keyword evidence="4" id="KW-0479">Metal-binding</keyword>
<dbReference type="PANTHER" id="PTHR21281">
    <property type="entry name" value="CYTOCHROME B5 DOMAIN-CONTAINING PROTEIN 1"/>
    <property type="match status" value="1"/>
</dbReference>
<dbReference type="Pfam" id="PF00173">
    <property type="entry name" value="Cyt-b5"/>
    <property type="match status" value="1"/>
</dbReference>
<accession>A0AAW1UEF1</accession>
<keyword evidence="7" id="KW-0966">Cell projection</keyword>
<gene>
    <name evidence="12" type="ORF">WA026_014376</name>
</gene>
<comment type="caution">
    <text evidence="12">The sequence shown here is derived from an EMBL/GenBank/DDBJ whole genome shotgun (WGS) entry which is preliminary data.</text>
</comment>
<keyword evidence="5" id="KW-0408">Iron</keyword>
<evidence type="ECO:0000313" key="13">
    <source>
        <dbReference type="Proteomes" id="UP001431783"/>
    </source>
</evidence>
<evidence type="ECO:0000256" key="2">
    <source>
        <dbReference type="ARBA" id="ARBA00022490"/>
    </source>
</evidence>
<dbReference type="PROSITE" id="PS50255">
    <property type="entry name" value="CYTOCHROME_B5_2"/>
    <property type="match status" value="1"/>
</dbReference>
<dbReference type="GO" id="GO:0005930">
    <property type="term" value="C:axoneme"/>
    <property type="evidence" value="ECO:0007669"/>
    <property type="project" value="UniProtKB-SubCell"/>
</dbReference>
<comment type="subcellular location">
    <subcellularLocation>
        <location evidence="1">Cytoplasm</location>
        <location evidence="1">Cytoskeleton</location>
        <location evidence="1">Cilium axoneme</location>
    </subcellularLocation>
</comment>
<evidence type="ECO:0000256" key="6">
    <source>
        <dbReference type="ARBA" id="ARBA00023212"/>
    </source>
</evidence>
<dbReference type="Proteomes" id="UP001431783">
    <property type="component" value="Unassembled WGS sequence"/>
</dbReference>
<comment type="similarity">
    <text evidence="8">Belongs to the cytochrome b5 family.</text>
</comment>
<comment type="function">
    <text evidence="10">Radial spoke stalk protein that binds heme under oxidizing conditions. Required for the coordinated beating of multiple cilia maybe by functioning in a redox signaling pathway.</text>
</comment>
<dbReference type="PANTHER" id="PTHR21281:SF0">
    <property type="entry name" value="CYTOCHROME B5 DOMAIN-CONTAINING PROTEIN 1"/>
    <property type="match status" value="1"/>
</dbReference>
<keyword evidence="13" id="KW-1185">Reference proteome</keyword>
<dbReference type="SUPFAM" id="SSF55856">
    <property type="entry name" value="Cytochrome b5-like heme/steroid binding domain"/>
    <property type="match status" value="1"/>
</dbReference>
<evidence type="ECO:0000256" key="3">
    <source>
        <dbReference type="ARBA" id="ARBA00022617"/>
    </source>
</evidence>
<feature type="domain" description="Cytochrome b5 heme-binding" evidence="11">
    <location>
        <begin position="8"/>
        <end position="77"/>
    </location>
</feature>
<dbReference type="Gene3D" id="3.10.120.10">
    <property type="entry name" value="Cytochrome b5-like heme/steroid binding domain"/>
    <property type="match status" value="1"/>
</dbReference>
<evidence type="ECO:0000256" key="7">
    <source>
        <dbReference type="ARBA" id="ARBA00023273"/>
    </source>
</evidence>
<dbReference type="AlphaFoldDB" id="A0AAW1UEF1"/>
<evidence type="ECO:0000256" key="1">
    <source>
        <dbReference type="ARBA" id="ARBA00004430"/>
    </source>
</evidence>
<sequence length="291" mass="33987">MTSEKKKLPYIAPFEVVIHNKPSDCWVSVLGKVFDVTPLIKRYEGQASVKPLIAMAGKDLSHWFDAKTGSIRYCVHPVTGVLTPYCPNGPFPDILTQVPDTEWRELNGPPWWERTQYQVGILTKRVRPLRIINMLTFHEVQINVCAEDTFKRIQERYSIFNKDPDSYAWKYFDKYIDLDKTMDENGIVDDRDKFAEFGMPQNYYVPVVFLYYNDDLKCTEMEEEEEFTYYKDLADDKVSGLGHGIPYRISGPMFETISPCICEDDDEEYFEPCVIETNLEKIEEREESPDL</sequence>
<keyword evidence="6" id="KW-0206">Cytoskeleton</keyword>
<dbReference type="InterPro" id="IPR052320">
    <property type="entry name" value="Cytochrome_b5_domain"/>
</dbReference>
<organism evidence="12 13">
    <name type="scientific">Henosepilachna vigintioctopunctata</name>
    <dbReference type="NCBI Taxonomy" id="420089"/>
    <lineage>
        <taxon>Eukaryota</taxon>
        <taxon>Metazoa</taxon>
        <taxon>Ecdysozoa</taxon>
        <taxon>Arthropoda</taxon>
        <taxon>Hexapoda</taxon>
        <taxon>Insecta</taxon>
        <taxon>Pterygota</taxon>
        <taxon>Neoptera</taxon>
        <taxon>Endopterygota</taxon>
        <taxon>Coleoptera</taxon>
        <taxon>Polyphaga</taxon>
        <taxon>Cucujiformia</taxon>
        <taxon>Coccinelloidea</taxon>
        <taxon>Coccinellidae</taxon>
        <taxon>Epilachninae</taxon>
        <taxon>Epilachnini</taxon>
        <taxon>Henosepilachna</taxon>
    </lineage>
</organism>
<evidence type="ECO:0000256" key="9">
    <source>
        <dbReference type="ARBA" id="ARBA00040649"/>
    </source>
</evidence>
<evidence type="ECO:0000259" key="11">
    <source>
        <dbReference type="PROSITE" id="PS50255"/>
    </source>
</evidence>
<dbReference type="EMBL" id="JARQZJ010000067">
    <property type="protein sequence ID" value="KAK9881033.1"/>
    <property type="molecule type" value="Genomic_DNA"/>
</dbReference>
<dbReference type="InterPro" id="IPR036400">
    <property type="entry name" value="Cyt_B5-like_heme/steroid_sf"/>
</dbReference>
<name>A0AAW1UEF1_9CUCU</name>
<keyword evidence="3" id="KW-0349">Heme</keyword>
<protein>
    <recommendedName>
        <fullName evidence="9">Cytochrome b5 domain-containing protein 1</fullName>
    </recommendedName>
</protein>
<dbReference type="SMART" id="SM01117">
    <property type="entry name" value="Cyt-b5"/>
    <property type="match status" value="1"/>
</dbReference>
<evidence type="ECO:0000313" key="12">
    <source>
        <dbReference type="EMBL" id="KAK9881033.1"/>
    </source>
</evidence>
<dbReference type="GO" id="GO:0046872">
    <property type="term" value="F:metal ion binding"/>
    <property type="evidence" value="ECO:0007669"/>
    <property type="project" value="UniProtKB-KW"/>
</dbReference>
<reference evidence="12 13" key="1">
    <citation type="submission" date="2023-03" db="EMBL/GenBank/DDBJ databases">
        <title>Genome insight into feeding habits of ladybird beetles.</title>
        <authorList>
            <person name="Li H.-S."/>
            <person name="Huang Y.-H."/>
            <person name="Pang H."/>
        </authorList>
    </citation>
    <scope>NUCLEOTIDE SEQUENCE [LARGE SCALE GENOMIC DNA]</scope>
    <source>
        <strain evidence="12">SYSU_2023b</strain>
        <tissue evidence="12">Whole body</tissue>
    </source>
</reference>
<evidence type="ECO:0000256" key="4">
    <source>
        <dbReference type="ARBA" id="ARBA00022723"/>
    </source>
</evidence>
<keyword evidence="2" id="KW-0963">Cytoplasm</keyword>
<evidence type="ECO:0000256" key="5">
    <source>
        <dbReference type="ARBA" id="ARBA00023004"/>
    </source>
</evidence>
<evidence type="ECO:0000256" key="8">
    <source>
        <dbReference type="ARBA" id="ARBA00038168"/>
    </source>
</evidence>
<evidence type="ECO:0000256" key="10">
    <source>
        <dbReference type="ARBA" id="ARBA00046139"/>
    </source>
</evidence>
<proteinExistence type="inferred from homology"/>
<dbReference type="InterPro" id="IPR001199">
    <property type="entry name" value="Cyt_B5-like_heme/steroid-bd"/>
</dbReference>